<dbReference type="Proteomes" id="UP000175744">
    <property type="component" value="Unassembled WGS sequence"/>
</dbReference>
<dbReference type="OrthoDB" id="9801453at2"/>
<dbReference type="RefSeq" id="WP_070109935.1">
    <property type="nucleotide sequence ID" value="NZ_LZFO01000011.1"/>
</dbReference>
<proteinExistence type="predicted"/>
<gene>
    <name evidence="2" type="ORF">CLOACE_10000</name>
</gene>
<dbReference type="GO" id="GO:0006352">
    <property type="term" value="P:DNA-templated transcription initiation"/>
    <property type="evidence" value="ECO:0007669"/>
    <property type="project" value="InterPro"/>
</dbReference>
<evidence type="ECO:0000313" key="3">
    <source>
        <dbReference type="Proteomes" id="UP000175744"/>
    </source>
</evidence>
<feature type="domain" description="Helix-turn-helix conjugative transposon-like" evidence="1">
    <location>
        <begin position="18"/>
        <end position="69"/>
    </location>
</feature>
<dbReference type="Pfam" id="PF12645">
    <property type="entry name" value="HTH_16"/>
    <property type="match status" value="1"/>
</dbReference>
<dbReference type="EMBL" id="LZFO01000011">
    <property type="protein sequence ID" value="OFI06500.1"/>
    <property type="molecule type" value="Genomic_DNA"/>
</dbReference>
<dbReference type="STRING" id="1121290.CLAOCE_10000"/>
<accession>A0A1E8EZA7</accession>
<protein>
    <submittedName>
        <fullName evidence="2">RNA polymerase factor sigma-70</fullName>
    </submittedName>
</protein>
<dbReference type="Gene3D" id="1.10.1740.10">
    <property type="match status" value="1"/>
</dbReference>
<reference evidence="2 3" key="1">
    <citation type="submission" date="2016-06" db="EMBL/GenBank/DDBJ databases">
        <title>Genome sequence of Clostridium acetireducens DSM 10703.</title>
        <authorList>
            <person name="Poehlein A."/>
            <person name="Fluechter S."/>
            <person name="Duerre P."/>
            <person name="Daniel R."/>
        </authorList>
    </citation>
    <scope>NUCLEOTIDE SEQUENCE [LARGE SCALE GENOMIC DNA]</scope>
    <source>
        <strain evidence="2 3">DSM 10703</strain>
    </source>
</reference>
<dbReference type="GO" id="GO:0003700">
    <property type="term" value="F:DNA-binding transcription factor activity"/>
    <property type="evidence" value="ECO:0007669"/>
    <property type="project" value="InterPro"/>
</dbReference>
<sequence>MGNFNGVNVLAFCRKIMEGDDRAIEELIEFYQGYINSKCRYLQKSIEMYSEDIKQEIKIKIVYACYQFRGKTLKEFHSFIYKSIDNAFRTSINKYKRHTKNIIHINDEYTVKYQKEYTIEKFALYEYYVEEVKKISKPYLSEKEQFLLDKLIEEKTIKEIAEETKEKYNTVIRRKARLLNKLIKILKKHNF</sequence>
<organism evidence="2 3">
    <name type="scientific">Clostridium acetireducens DSM 10703</name>
    <dbReference type="NCBI Taxonomy" id="1121290"/>
    <lineage>
        <taxon>Bacteria</taxon>
        <taxon>Bacillati</taxon>
        <taxon>Bacillota</taxon>
        <taxon>Clostridia</taxon>
        <taxon>Eubacteriales</taxon>
        <taxon>Clostridiaceae</taxon>
        <taxon>Clostridium</taxon>
    </lineage>
</organism>
<evidence type="ECO:0000259" key="1">
    <source>
        <dbReference type="Pfam" id="PF12645"/>
    </source>
</evidence>
<keyword evidence="3" id="KW-1185">Reference proteome</keyword>
<evidence type="ECO:0000313" key="2">
    <source>
        <dbReference type="EMBL" id="OFI06500.1"/>
    </source>
</evidence>
<dbReference type="AlphaFoldDB" id="A0A1E8EZA7"/>
<comment type="caution">
    <text evidence="2">The sequence shown here is derived from an EMBL/GenBank/DDBJ whole genome shotgun (WGS) entry which is preliminary data.</text>
</comment>
<dbReference type="InterPro" id="IPR024760">
    <property type="entry name" value="HTH_dom_conjug_TS-like"/>
</dbReference>
<name>A0A1E8EZA7_9CLOT</name>
<dbReference type="SUPFAM" id="SSF88946">
    <property type="entry name" value="Sigma2 domain of RNA polymerase sigma factors"/>
    <property type="match status" value="1"/>
</dbReference>
<dbReference type="InterPro" id="IPR013325">
    <property type="entry name" value="RNA_pol_sigma_r2"/>
</dbReference>